<keyword evidence="2" id="KW-1185">Reference proteome</keyword>
<protein>
    <recommendedName>
        <fullName evidence="3">Secreted protein</fullName>
    </recommendedName>
</protein>
<name>A0AAW0S8X8_SCYPA</name>
<gene>
    <name evidence="1" type="ORF">O3P69_016242</name>
</gene>
<accession>A0AAW0S8X8</accession>
<comment type="caution">
    <text evidence="1">The sequence shown here is derived from an EMBL/GenBank/DDBJ whole genome shotgun (WGS) entry which is preliminary data.</text>
</comment>
<dbReference type="AlphaFoldDB" id="A0AAW0S8X8"/>
<organism evidence="1 2">
    <name type="scientific">Scylla paramamosain</name>
    <name type="common">Mud crab</name>
    <dbReference type="NCBI Taxonomy" id="85552"/>
    <lineage>
        <taxon>Eukaryota</taxon>
        <taxon>Metazoa</taxon>
        <taxon>Ecdysozoa</taxon>
        <taxon>Arthropoda</taxon>
        <taxon>Crustacea</taxon>
        <taxon>Multicrustacea</taxon>
        <taxon>Malacostraca</taxon>
        <taxon>Eumalacostraca</taxon>
        <taxon>Eucarida</taxon>
        <taxon>Decapoda</taxon>
        <taxon>Pleocyemata</taxon>
        <taxon>Brachyura</taxon>
        <taxon>Eubrachyura</taxon>
        <taxon>Portunoidea</taxon>
        <taxon>Portunidae</taxon>
        <taxon>Portuninae</taxon>
        <taxon>Scylla</taxon>
    </lineage>
</organism>
<sequence>MRLGVWQAPPPFLGWPVLSSLLTLASPVPFPWPVLSSLLTLARPGPFPWLACVTLTAHSGTPRPLSLALAWQHDQSSAMEDTVHCRCVRCGDGSPGFEAHFWR</sequence>
<dbReference type="Proteomes" id="UP001487740">
    <property type="component" value="Unassembled WGS sequence"/>
</dbReference>
<reference evidence="1 2" key="1">
    <citation type="submission" date="2023-03" db="EMBL/GenBank/DDBJ databases">
        <title>High-quality genome of Scylla paramamosain provides insights in environmental adaptation.</title>
        <authorList>
            <person name="Zhang L."/>
        </authorList>
    </citation>
    <scope>NUCLEOTIDE SEQUENCE [LARGE SCALE GENOMIC DNA]</scope>
    <source>
        <strain evidence="1">LZ_2023a</strain>
        <tissue evidence="1">Muscle</tissue>
    </source>
</reference>
<proteinExistence type="predicted"/>
<evidence type="ECO:0008006" key="3">
    <source>
        <dbReference type="Google" id="ProtNLM"/>
    </source>
</evidence>
<evidence type="ECO:0000313" key="2">
    <source>
        <dbReference type="Proteomes" id="UP001487740"/>
    </source>
</evidence>
<evidence type="ECO:0000313" key="1">
    <source>
        <dbReference type="EMBL" id="KAK8371785.1"/>
    </source>
</evidence>
<dbReference type="EMBL" id="JARAKH010006408">
    <property type="protein sequence ID" value="KAK8371785.1"/>
    <property type="molecule type" value="Genomic_DNA"/>
</dbReference>